<feature type="transmembrane region" description="Helical" evidence="1">
    <location>
        <begin position="93"/>
        <end position="113"/>
    </location>
</feature>
<dbReference type="Proteomes" id="UP000199532">
    <property type="component" value="Unassembled WGS sequence"/>
</dbReference>
<dbReference type="OrthoDB" id="9123883at2"/>
<dbReference type="AlphaFoldDB" id="A0A1H7A8N2"/>
<name>A0A1H7A8N2_9BACT</name>
<gene>
    <name evidence="2" type="ORF">SAMN04487995_5508</name>
</gene>
<dbReference type="STRING" id="408657.SAMN04487995_5508"/>
<sequence>MLSCILFFGSFLKLWAHTWSEPLFLIILFCWTYQFYKLNKNPEFSKKSFACLILLGILLILIRYAGIFIVPTALAFGVVYLRKKNFSKTRFSGCLASAWTAFFAFYLCINKYLSGTWSGGERFDGNVDILGNFTAFSKGIMNELFIIDIDSEDFNFLSLAGIAIQILVIIIWRYQNLKKIKSPSPLKLHFWIVAGGYLFFLFIARLFSPFDDPGYRLLAPYSFLALNGFCLILDFDQFSKRLKYASFFLIIFSWLDLLPRQNFDIKLLQVFSALSDFI</sequence>
<keyword evidence="1" id="KW-0812">Transmembrane</keyword>
<feature type="transmembrane region" description="Helical" evidence="1">
    <location>
        <begin position="186"/>
        <end position="206"/>
    </location>
</feature>
<feature type="transmembrane region" description="Helical" evidence="1">
    <location>
        <begin position="218"/>
        <end position="235"/>
    </location>
</feature>
<accession>A0A1H7A8N2</accession>
<feature type="transmembrane region" description="Helical" evidence="1">
    <location>
        <begin position="52"/>
        <end position="81"/>
    </location>
</feature>
<proteinExistence type="predicted"/>
<reference evidence="2 3" key="1">
    <citation type="submission" date="2016-10" db="EMBL/GenBank/DDBJ databases">
        <authorList>
            <person name="de Groot N.N."/>
        </authorList>
    </citation>
    <scope>NUCLEOTIDE SEQUENCE [LARGE SCALE GENOMIC DNA]</scope>
    <source>
        <strain evidence="2 3">DSM 19938</strain>
    </source>
</reference>
<keyword evidence="3" id="KW-1185">Reference proteome</keyword>
<keyword evidence="1" id="KW-0472">Membrane</keyword>
<protein>
    <submittedName>
        <fullName evidence="2">Uncharacterized protein</fullName>
    </submittedName>
</protein>
<feature type="transmembrane region" description="Helical" evidence="1">
    <location>
        <begin position="154"/>
        <end position="174"/>
    </location>
</feature>
<evidence type="ECO:0000256" key="1">
    <source>
        <dbReference type="SAM" id="Phobius"/>
    </source>
</evidence>
<evidence type="ECO:0000313" key="3">
    <source>
        <dbReference type="Proteomes" id="UP000199532"/>
    </source>
</evidence>
<evidence type="ECO:0000313" key="2">
    <source>
        <dbReference type="EMBL" id="SEJ61768.1"/>
    </source>
</evidence>
<keyword evidence="1" id="KW-1133">Transmembrane helix</keyword>
<dbReference type="EMBL" id="FNXY01000010">
    <property type="protein sequence ID" value="SEJ61768.1"/>
    <property type="molecule type" value="Genomic_DNA"/>
</dbReference>
<organism evidence="2 3">
    <name type="scientific">Dyadobacter koreensis</name>
    <dbReference type="NCBI Taxonomy" id="408657"/>
    <lineage>
        <taxon>Bacteria</taxon>
        <taxon>Pseudomonadati</taxon>
        <taxon>Bacteroidota</taxon>
        <taxon>Cytophagia</taxon>
        <taxon>Cytophagales</taxon>
        <taxon>Spirosomataceae</taxon>
        <taxon>Dyadobacter</taxon>
    </lineage>
</organism>